<keyword evidence="2" id="KW-1185">Reference proteome</keyword>
<organism evidence="1 2">
    <name type="scientific">Pseudovibrio exalbescens</name>
    <dbReference type="NCBI Taxonomy" id="197461"/>
    <lineage>
        <taxon>Bacteria</taxon>
        <taxon>Pseudomonadati</taxon>
        <taxon>Pseudomonadota</taxon>
        <taxon>Alphaproteobacteria</taxon>
        <taxon>Hyphomicrobiales</taxon>
        <taxon>Stappiaceae</taxon>
        <taxon>Pseudovibrio</taxon>
    </lineage>
</organism>
<evidence type="ECO:0000313" key="1">
    <source>
        <dbReference type="EMBL" id="OKL42645.1"/>
    </source>
</evidence>
<dbReference type="EMBL" id="LVVZ01000041">
    <property type="protein sequence ID" value="OKL42645.1"/>
    <property type="molecule type" value="Genomic_DNA"/>
</dbReference>
<accession>A0A1U7JD63</accession>
<dbReference type="Proteomes" id="UP000185783">
    <property type="component" value="Unassembled WGS sequence"/>
</dbReference>
<name>A0A1U7JD63_9HYPH</name>
<dbReference type="AlphaFoldDB" id="A0A1U7JD63"/>
<gene>
    <name evidence="1" type="ORF">A3843_18530</name>
</gene>
<sequence length="109" mass="12710">MQYGYNKTKFIYLKLLLYTLIYKNRKYIGSTYDYTATLSPIKTDIGYYPIKRVIFCTLFLVISCQSTRAEIPRIYWKSDRKDSVKVKTTTEKGGTIFTTDQKTNCAARA</sequence>
<evidence type="ECO:0000313" key="2">
    <source>
        <dbReference type="Proteomes" id="UP000185783"/>
    </source>
</evidence>
<protein>
    <submittedName>
        <fullName evidence="1">Uncharacterized protein</fullName>
    </submittedName>
</protein>
<comment type="caution">
    <text evidence="1">The sequence shown here is derived from an EMBL/GenBank/DDBJ whole genome shotgun (WGS) entry which is preliminary data.</text>
</comment>
<dbReference type="STRING" id="197461.A3843_18530"/>
<proteinExistence type="predicted"/>
<reference evidence="1 2" key="1">
    <citation type="submission" date="2016-03" db="EMBL/GenBank/DDBJ databases">
        <title>Genome sequence of Nesiotobacter sp. nov., a moderately halophilic alphaproteobacterium isolated from the Yellow Sea, China.</title>
        <authorList>
            <person name="Zhang G."/>
            <person name="Zhang R."/>
        </authorList>
    </citation>
    <scope>NUCLEOTIDE SEQUENCE [LARGE SCALE GENOMIC DNA]</scope>
    <source>
        <strain evidence="1 2">WB1-6</strain>
    </source>
</reference>